<dbReference type="Pfam" id="PF07676">
    <property type="entry name" value="PD40"/>
    <property type="match status" value="1"/>
</dbReference>
<dbReference type="AlphaFoldDB" id="G8TXR5"/>
<evidence type="ECO:0000259" key="1">
    <source>
        <dbReference type="Pfam" id="PF00326"/>
    </source>
</evidence>
<dbReference type="Pfam" id="PF00326">
    <property type="entry name" value="Peptidase_S9"/>
    <property type="match status" value="1"/>
</dbReference>
<evidence type="ECO:0000313" key="3">
    <source>
        <dbReference type="EMBL" id="AEW05021.1"/>
    </source>
</evidence>
<dbReference type="InterPro" id="IPR050278">
    <property type="entry name" value="Serine_Prot_S9B/DPPIV"/>
</dbReference>
<dbReference type="GO" id="GO:0008236">
    <property type="term" value="F:serine-type peptidase activity"/>
    <property type="evidence" value="ECO:0007669"/>
    <property type="project" value="InterPro"/>
</dbReference>
<dbReference type="PATRIC" id="fig|679936.5.peg.1589"/>
<sequence length="696" mass="79822">MELTYETLAAFPRPGQAVPMAPRFSADGRWVYFLWDEQRSGRLSLYRMELTAGVPERVVEAPAESAELTLEEQLARERGRVAWEGITQYQLQGETILIPYQGALWLKEGHLAPLRQIPDSQGLFDPYLLADQETGIACKDGTLVRWHRSRGLLDTLTPPAEEGLSYGVAEYVAQEELDRRRGYWVSPHEQWLVFTEVDERHVAPYPIVHQEAEPVTVEWHRYPFTGGENARVRLWVRSLRDESEPMRPLGWAPIDRYLLDILWLTEDEVAILSISRDARDLQWERWNVRSGEHRTIYRETQPRWINRPSQSWVLTSGDILTTTERTGYRQLLRIAPTGETRVYVLPELITELAGVDESAGRVYIVVARQQSLERTLVSLDLGSGRVQEWTREPGWHRVWVSPVGPWFLDQWSTFDHAPVTRLMSFEDDRPARMIHVNPITREELGLATPERVAVVTASVVLNGLFYAPSTPGPWPLVVSVYGGPHAQMVRHDWEETIDLTAQFLVRKGYAVWKLDGRGSAFRGVAFEQALFHQFGTVELEDQVTGVQWVLQHYPVDARRIGIMGWSYGGYMTIRALLQAPDLFKVGVAGAPVTDFRWYDTAYTERYMGTPEENPDGYRKASLLPDVGALKGHLLLMHGLIDENVHFRHTVRLLQAFIDAGKDVDLVLLPGSRHMPRGWTTTVYRIRRTIEYFLTHL</sequence>
<proteinExistence type="predicted"/>
<organism evidence="3 4">
    <name type="scientific">Sulfobacillus acidophilus (strain ATCC 700253 / DSM 10332 / NAL)</name>
    <dbReference type="NCBI Taxonomy" id="679936"/>
    <lineage>
        <taxon>Bacteria</taxon>
        <taxon>Bacillati</taxon>
        <taxon>Bacillota</taxon>
        <taxon>Clostridia</taxon>
        <taxon>Eubacteriales</taxon>
        <taxon>Clostridiales Family XVII. Incertae Sedis</taxon>
        <taxon>Sulfobacillus</taxon>
    </lineage>
</organism>
<dbReference type="HOGENOM" id="CLU_006105_2_1_9"/>
<reference evidence="3 4" key="2">
    <citation type="journal article" date="2012" name="Stand. Genomic Sci.">
        <title>Complete genome sequence of the moderately thermophilic mineral-sulfide-oxidizing firmicute Sulfobacillus acidophilus type strain (NAL(T)).</title>
        <authorList>
            <person name="Anderson I."/>
            <person name="Chertkov O."/>
            <person name="Chen A."/>
            <person name="Saunders E."/>
            <person name="Lapidus A."/>
            <person name="Nolan M."/>
            <person name="Lucas S."/>
            <person name="Hammon N."/>
            <person name="Deshpande S."/>
            <person name="Cheng J.F."/>
            <person name="Han C."/>
            <person name="Tapia R."/>
            <person name="Goodwin L.A."/>
            <person name="Pitluck S."/>
            <person name="Liolios K."/>
            <person name="Pagani I."/>
            <person name="Ivanova N."/>
            <person name="Mikhailova N."/>
            <person name="Pati A."/>
            <person name="Palaniappan K."/>
            <person name="Land M."/>
            <person name="Pan C."/>
            <person name="Rohde M."/>
            <person name="Pukall R."/>
            <person name="Goker M."/>
            <person name="Detter J.C."/>
            <person name="Woyke T."/>
            <person name="Bristow J."/>
            <person name="Eisen J.A."/>
            <person name="Markowitz V."/>
            <person name="Hugenholtz P."/>
            <person name="Kyrpides N.C."/>
            <person name="Klenk H.P."/>
            <person name="Mavromatis K."/>
        </authorList>
    </citation>
    <scope>NUCLEOTIDE SEQUENCE [LARGE SCALE GENOMIC DNA]</scope>
    <source>
        <strain evidence="4">ATCC 700253 / DSM 10332 / NAL</strain>
    </source>
</reference>
<feature type="domain" description="Dipeptidylpeptidase IV N-terminal" evidence="2">
    <location>
        <begin position="156"/>
        <end position="416"/>
    </location>
</feature>
<dbReference type="Gene3D" id="3.40.50.1820">
    <property type="entry name" value="alpha/beta hydrolase"/>
    <property type="match status" value="1"/>
</dbReference>
<dbReference type="GO" id="GO:0008239">
    <property type="term" value="F:dipeptidyl-peptidase activity"/>
    <property type="evidence" value="ECO:0007669"/>
    <property type="project" value="UniProtKB-EC"/>
</dbReference>
<dbReference type="InterPro" id="IPR011659">
    <property type="entry name" value="WD40"/>
</dbReference>
<dbReference type="Proteomes" id="UP000005439">
    <property type="component" value="Chromosome"/>
</dbReference>
<reference evidence="4" key="1">
    <citation type="submission" date="2011-12" db="EMBL/GenBank/DDBJ databases">
        <title>The complete genome of chromosome of Sulfobacillus acidophilus DSM 10332.</title>
        <authorList>
            <person name="Lucas S."/>
            <person name="Han J."/>
            <person name="Lapidus A."/>
            <person name="Bruce D."/>
            <person name="Goodwin L."/>
            <person name="Pitluck S."/>
            <person name="Peters L."/>
            <person name="Kyrpides N."/>
            <person name="Mavromatis K."/>
            <person name="Ivanova N."/>
            <person name="Mikhailova N."/>
            <person name="Chertkov O."/>
            <person name="Saunders E."/>
            <person name="Detter J.C."/>
            <person name="Tapia R."/>
            <person name="Han C."/>
            <person name="Land M."/>
            <person name="Hauser L."/>
            <person name="Markowitz V."/>
            <person name="Cheng J.-F."/>
            <person name="Hugenholtz P."/>
            <person name="Woyke T."/>
            <person name="Wu D."/>
            <person name="Pukall R."/>
            <person name="Gehrich-Schroeter G."/>
            <person name="Schneider S."/>
            <person name="Klenk H.-P."/>
            <person name="Eisen J.A."/>
        </authorList>
    </citation>
    <scope>NUCLEOTIDE SEQUENCE [LARGE SCALE GENOMIC DNA]</scope>
    <source>
        <strain evidence="4">ATCC 700253 / DSM 10332 / NAL</strain>
    </source>
</reference>
<dbReference type="Pfam" id="PF00930">
    <property type="entry name" value="DPPIV_N"/>
    <property type="match status" value="1"/>
</dbReference>
<evidence type="ECO:0000313" key="4">
    <source>
        <dbReference type="Proteomes" id="UP000005439"/>
    </source>
</evidence>
<dbReference type="Gene3D" id="2.140.10.30">
    <property type="entry name" value="Dipeptidylpeptidase IV, N-terminal domain"/>
    <property type="match status" value="1"/>
</dbReference>
<dbReference type="GO" id="GO:0006508">
    <property type="term" value="P:proteolysis"/>
    <property type="evidence" value="ECO:0007669"/>
    <property type="project" value="InterPro"/>
</dbReference>
<dbReference type="EC" id="3.4.14.5" evidence="3"/>
<dbReference type="EMBL" id="CP003179">
    <property type="protein sequence ID" value="AEW05021.1"/>
    <property type="molecule type" value="Genomic_DNA"/>
</dbReference>
<keyword evidence="3" id="KW-0378">Hydrolase</keyword>
<dbReference type="SUPFAM" id="SSF53474">
    <property type="entry name" value="alpha/beta-Hydrolases"/>
    <property type="match status" value="1"/>
</dbReference>
<dbReference type="InterPro" id="IPR029058">
    <property type="entry name" value="AB_hydrolase_fold"/>
</dbReference>
<dbReference type="InterPro" id="IPR001375">
    <property type="entry name" value="Peptidase_S9_cat"/>
</dbReference>
<dbReference type="PANTHER" id="PTHR11731">
    <property type="entry name" value="PROTEASE FAMILY S9B,C DIPEPTIDYL-PEPTIDASE IV-RELATED"/>
    <property type="match status" value="1"/>
</dbReference>
<keyword evidence="4" id="KW-1185">Reference proteome</keyword>
<dbReference type="PANTHER" id="PTHR11731:SF193">
    <property type="entry name" value="DIPEPTIDYL PEPTIDASE 9"/>
    <property type="match status" value="1"/>
</dbReference>
<dbReference type="KEGG" id="sap:Sulac_1524"/>
<gene>
    <name evidence="3" type="ordered locus">Sulac_1524</name>
</gene>
<accession>G8TXR5</accession>
<name>G8TXR5_SULAD</name>
<dbReference type="SUPFAM" id="SSF82171">
    <property type="entry name" value="DPP6 N-terminal domain-like"/>
    <property type="match status" value="1"/>
</dbReference>
<dbReference type="STRING" id="679936.Sulac_1524"/>
<dbReference type="InterPro" id="IPR002469">
    <property type="entry name" value="Peptidase_S9B_N"/>
</dbReference>
<feature type="domain" description="Peptidase S9 prolyl oligopeptidase catalytic" evidence="1">
    <location>
        <begin position="498"/>
        <end position="696"/>
    </location>
</feature>
<protein>
    <submittedName>
        <fullName evidence="3">Dipeptidyl-peptidase IV</fullName>
        <ecNumber evidence="3">3.4.14.5</ecNumber>
    </submittedName>
</protein>
<evidence type="ECO:0000259" key="2">
    <source>
        <dbReference type="Pfam" id="PF00930"/>
    </source>
</evidence>